<proteinExistence type="predicted"/>
<dbReference type="EMBL" id="CP051128">
    <property type="protein sequence ID" value="QIZ07142.1"/>
    <property type="molecule type" value="Genomic_DNA"/>
</dbReference>
<evidence type="ECO:0000313" key="1">
    <source>
        <dbReference type="EMBL" id="QIZ07142.1"/>
    </source>
</evidence>
<dbReference type="AlphaFoldDB" id="A0A6H1P120"/>
<sequence>MGCGNNNHDFHKGNCVCEVVRAIKDIQDNAVEEDECPECASCFNEPLGTLVSPARRDPVDTRVFVLSTADGSPFHAFFSTENNACVSIYFRVEDVFDNCCATLRVLVPGRREGGTFTPVNLVSGGDKCCINLDRVCQVERFRASNDCITVDLRCFCAVQCIADVNLGICN</sequence>
<protein>
    <submittedName>
        <fullName evidence="1">Spore coat protein CotZ</fullName>
    </submittedName>
</protein>
<accession>A0A6H1P120</accession>
<gene>
    <name evidence="1" type="ORF">HFZ78_10825</name>
</gene>
<reference evidence="1 2" key="1">
    <citation type="submission" date="2020-04" db="EMBL/GenBank/DDBJ databases">
        <title>Genome-Wide Identification of 5-Methylcytosine Sites in Bacterial Genomes By High-Throughput Sequencing of MspJI Restriction Fragments.</title>
        <authorList>
            <person name="Wu V."/>
        </authorList>
    </citation>
    <scope>NUCLEOTIDE SEQUENCE [LARGE SCALE GENOMIC DNA]</scope>
    <source>
        <strain evidence="1 2">S2</strain>
    </source>
</reference>
<dbReference type="InterPro" id="IPR019593">
    <property type="entry name" value="Spore_coat_protein_Z/Y"/>
</dbReference>
<name>A0A6H1P120_PRIMG</name>
<dbReference type="Pfam" id="PF10612">
    <property type="entry name" value="Spore-coat_CotZ"/>
    <property type="match status" value="1"/>
</dbReference>
<organism evidence="1 2">
    <name type="scientific">Priestia megaterium</name>
    <name type="common">Bacillus megaterium</name>
    <dbReference type="NCBI Taxonomy" id="1404"/>
    <lineage>
        <taxon>Bacteria</taxon>
        <taxon>Bacillati</taxon>
        <taxon>Bacillota</taxon>
        <taxon>Bacilli</taxon>
        <taxon>Bacillales</taxon>
        <taxon>Bacillaceae</taxon>
        <taxon>Priestia</taxon>
    </lineage>
</organism>
<reference evidence="1 2" key="2">
    <citation type="submission" date="2020-04" db="EMBL/GenBank/DDBJ databases">
        <authorList>
            <person name="Fomenkov A."/>
            <person name="Anton B.P."/>
            <person name="Roberts R.J."/>
        </authorList>
    </citation>
    <scope>NUCLEOTIDE SEQUENCE [LARGE SCALE GENOMIC DNA]</scope>
    <source>
        <strain evidence="1 2">S2</strain>
    </source>
</reference>
<dbReference type="Proteomes" id="UP000501868">
    <property type="component" value="Chromosome"/>
</dbReference>
<keyword evidence="1" id="KW-0946">Virion</keyword>
<evidence type="ECO:0000313" key="2">
    <source>
        <dbReference type="Proteomes" id="UP000501868"/>
    </source>
</evidence>
<keyword evidence="1" id="KW-0167">Capsid protein</keyword>